<keyword evidence="1" id="KW-0472">Membrane</keyword>
<feature type="transmembrane region" description="Helical" evidence="1">
    <location>
        <begin position="20"/>
        <end position="40"/>
    </location>
</feature>
<accession>A0A285JLG6</accession>
<protein>
    <submittedName>
        <fullName evidence="2">Uncharacterized protein</fullName>
    </submittedName>
</protein>
<evidence type="ECO:0000313" key="3">
    <source>
        <dbReference type="Proteomes" id="UP000219612"/>
    </source>
</evidence>
<dbReference type="EMBL" id="OBDY01000022">
    <property type="protein sequence ID" value="SNY61115.1"/>
    <property type="molecule type" value="Genomic_DNA"/>
</dbReference>
<reference evidence="3" key="1">
    <citation type="submission" date="2017-09" db="EMBL/GenBank/DDBJ databases">
        <authorList>
            <person name="Varghese N."/>
            <person name="Submissions S."/>
        </authorList>
    </citation>
    <scope>NUCLEOTIDE SEQUENCE [LARGE SCALE GENOMIC DNA]</scope>
    <source>
        <strain evidence="3">CGMCC 4.6857</strain>
    </source>
</reference>
<sequence>MLEEQGAGTGRAGGPFELAWGYGAGLCLMGLLLGVLLVAVRRSRVS</sequence>
<evidence type="ECO:0000313" key="2">
    <source>
        <dbReference type="EMBL" id="SNY61115.1"/>
    </source>
</evidence>
<evidence type="ECO:0000256" key="1">
    <source>
        <dbReference type="SAM" id="Phobius"/>
    </source>
</evidence>
<keyword evidence="3" id="KW-1185">Reference proteome</keyword>
<name>A0A285JLG6_9ACTN</name>
<dbReference type="AlphaFoldDB" id="A0A285JLG6"/>
<gene>
    <name evidence="2" type="ORF">SAMN05421748_12287</name>
</gene>
<keyword evidence="1" id="KW-0812">Transmembrane</keyword>
<dbReference type="Proteomes" id="UP000219612">
    <property type="component" value="Unassembled WGS sequence"/>
</dbReference>
<dbReference type="RefSeq" id="WP_179855468.1">
    <property type="nucleotide sequence ID" value="NZ_OBDY01000022.1"/>
</dbReference>
<proteinExistence type="predicted"/>
<keyword evidence="1" id="KW-1133">Transmembrane helix</keyword>
<organism evidence="2 3">
    <name type="scientific">Paractinoplanes atraurantiacus</name>
    <dbReference type="NCBI Taxonomy" id="1036182"/>
    <lineage>
        <taxon>Bacteria</taxon>
        <taxon>Bacillati</taxon>
        <taxon>Actinomycetota</taxon>
        <taxon>Actinomycetes</taxon>
        <taxon>Micromonosporales</taxon>
        <taxon>Micromonosporaceae</taxon>
        <taxon>Paractinoplanes</taxon>
    </lineage>
</organism>